<sequence length="83" mass="9962">MFFRFRCPRECIRVETVLGKSRTRHQVCFESLCHKSNHRRWRHLGHDNGNCSKNNQITCFYINNAEHNPSCLFKVKFLIFCSN</sequence>
<reference evidence="1" key="3">
    <citation type="submission" date="2025-09" db="UniProtKB">
        <authorList>
            <consortium name="Ensembl"/>
        </authorList>
    </citation>
    <scope>IDENTIFICATION</scope>
</reference>
<accession>H2ZCT6</accession>
<dbReference type="AlphaFoldDB" id="H2ZCT6"/>
<organism evidence="1 2">
    <name type="scientific">Ciona savignyi</name>
    <name type="common">Pacific transparent sea squirt</name>
    <dbReference type="NCBI Taxonomy" id="51511"/>
    <lineage>
        <taxon>Eukaryota</taxon>
        <taxon>Metazoa</taxon>
        <taxon>Chordata</taxon>
        <taxon>Tunicata</taxon>
        <taxon>Ascidiacea</taxon>
        <taxon>Phlebobranchia</taxon>
        <taxon>Cionidae</taxon>
        <taxon>Ciona</taxon>
    </lineage>
</organism>
<protein>
    <submittedName>
        <fullName evidence="1">Uncharacterized protein</fullName>
    </submittedName>
</protein>
<dbReference type="Ensembl" id="ENSCSAVT00000015579.1">
    <property type="protein sequence ID" value="ENSCSAVP00000015402.1"/>
    <property type="gene ID" value="ENSCSAVG00000009038.1"/>
</dbReference>
<reference evidence="2" key="1">
    <citation type="submission" date="2003-08" db="EMBL/GenBank/DDBJ databases">
        <authorList>
            <person name="Birren B."/>
            <person name="Nusbaum C."/>
            <person name="Abebe A."/>
            <person name="Abouelleil A."/>
            <person name="Adekoya E."/>
            <person name="Ait-zahra M."/>
            <person name="Allen N."/>
            <person name="Allen T."/>
            <person name="An P."/>
            <person name="Anderson M."/>
            <person name="Anderson S."/>
            <person name="Arachchi H."/>
            <person name="Armbruster J."/>
            <person name="Bachantsang P."/>
            <person name="Baldwin J."/>
            <person name="Barry A."/>
            <person name="Bayul T."/>
            <person name="Blitshsteyn B."/>
            <person name="Bloom T."/>
            <person name="Blye J."/>
            <person name="Boguslavskiy L."/>
            <person name="Borowsky M."/>
            <person name="Boukhgalter B."/>
            <person name="Brunache A."/>
            <person name="Butler J."/>
            <person name="Calixte N."/>
            <person name="Calvo S."/>
            <person name="Camarata J."/>
            <person name="Campo K."/>
            <person name="Chang J."/>
            <person name="Cheshatsang Y."/>
            <person name="Citroen M."/>
            <person name="Collymore A."/>
            <person name="Considine T."/>
            <person name="Cook A."/>
            <person name="Cooke P."/>
            <person name="Corum B."/>
            <person name="Cuomo C."/>
            <person name="David R."/>
            <person name="Dawoe T."/>
            <person name="Degray S."/>
            <person name="Dodge S."/>
            <person name="Dooley K."/>
            <person name="Dorje P."/>
            <person name="Dorjee K."/>
            <person name="Dorris L."/>
            <person name="Duffey N."/>
            <person name="Dupes A."/>
            <person name="Elkins T."/>
            <person name="Engels R."/>
            <person name="Erickson J."/>
            <person name="Farina A."/>
            <person name="Faro S."/>
            <person name="Ferreira P."/>
            <person name="Fischer H."/>
            <person name="Fitzgerald M."/>
            <person name="Foley K."/>
            <person name="Gage D."/>
            <person name="Galagan J."/>
            <person name="Gearin G."/>
            <person name="Gnerre S."/>
            <person name="Gnirke A."/>
            <person name="Goyette A."/>
            <person name="Graham J."/>
            <person name="Grandbois E."/>
            <person name="Gyaltsen K."/>
            <person name="Hafez N."/>
            <person name="Hagopian D."/>
            <person name="Hagos B."/>
            <person name="Hall J."/>
            <person name="Hatcher B."/>
            <person name="Heller A."/>
            <person name="Higgins H."/>
            <person name="Honan T."/>
            <person name="Horn A."/>
            <person name="Houde N."/>
            <person name="Hughes L."/>
            <person name="Hulme W."/>
            <person name="Husby E."/>
            <person name="Iliev I."/>
            <person name="Jaffe D."/>
            <person name="Jones C."/>
            <person name="Kamal M."/>
            <person name="Kamat A."/>
            <person name="Kamvysselis M."/>
            <person name="Karlsson E."/>
            <person name="Kells C."/>
            <person name="Kieu A."/>
            <person name="Kisner P."/>
            <person name="Kodira C."/>
            <person name="Kulbokas E."/>
            <person name="Labutti K."/>
            <person name="Lama D."/>
            <person name="Landers T."/>
            <person name="Leger J."/>
            <person name="Levine S."/>
            <person name="Lewis D."/>
            <person name="Lewis T."/>
            <person name="Lindblad-toh K."/>
            <person name="Liu X."/>
            <person name="Lokyitsang T."/>
            <person name="Lokyitsang Y."/>
            <person name="Lucien O."/>
            <person name="Lui A."/>
            <person name="Ma L.J."/>
            <person name="Mabbitt R."/>
            <person name="Macdonald J."/>
            <person name="Maclean C."/>
            <person name="Major J."/>
            <person name="Manning J."/>
            <person name="Marabella R."/>
            <person name="Maru K."/>
            <person name="Matthews C."/>
            <person name="Mauceli E."/>
            <person name="Mccarthy M."/>
            <person name="Mcdonough S."/>
            <person name="Mcghee T."/>
            <person name="Meldrim J."/>
            <person name="Meneus L."/>
            <person name="Mesirov J."/>
            <person name="Mihalev A."/>
            <person name="Mihova T."/>
            <person name="Mikkelsen T."/>
            <person name="Mlenga V."/>
            <person name="Moru K."/>
            <person name="Mozes J."/>
            <person name="Mulrain L."/>
            <person name="Munson G."/>
            <person name="Naylor J."/>
            <person name="Newes C."/>
            <person name="Nguyen C."/>
            <person name="Nguyen N."/>
            <person name="Nguyen T."/>
            <person name="Nicol R."/>
            <person name="Nielsen C."/>
            <person name="Nizzari M."/>
            <person name="Norbu C."/>
            <person name="Norbu N."/>
            <person name="O'donnell P."/>
            <person name="Okoawo O."/>
            <person name="O'leary S."/>
            <person name="Omotosho B."/>
            <person name="O'neill K."/>
            <person name="Osman S."/>
            <person name="Parker S."/>
            <person name="Perrin D."/>
            <person name="Phunkhang P."/>
            <person name="Piqani B."/>
            <person name="Purcell S."/>
            <person name="Rachupka T."/>
            <person name="Ramasamy U."/>
            <person name="Rameau R."/>
            <person name="Ray V."/>
            <person name="Raymond C."/>
            <person name="Retta R."/>
            <person name="Richardson S."/>
            <person name="Rise C."/>
            <person name="Rodriguez J."/>
            <person name="Rogers J."/>
            <person name="Rogov P."/>
            <person name="Rutman M."/>
            <person name="Schupbach R."/>
            <person name="Seaman C."/>
            <person name="Settipalli S."/>
            <person name="Sharpe T."/>
            <person name="Sheridan J."/>
            <person name="Sherpa N."/>
            <person name="Shi J."/>
            <person name="Smirnov S."/>
            <person name="Smith C."/>
            <person name="Sougnez C."/>
            <person name="Spencer B."/>
            <person name="Stalker J."/>
            <person name="Stange-thomann N."/>
            <person name="Stavropoulos S."/>
            <person name="Stetson K."/>
            <person name="Stone C."/>
            <person name="Stone S."/>
            <person name="Stubbs M."/>
            <person name="Talamas J."/>
            <person name="Tchuinga P."/>
            <person name="Tenzing P."/>
            <person name="Tesfaye S."/>
            <person name="Theodore J."/>
            <person name="Thoulutsang Y."/>
            <person name="Topham K."/>
            <person name="Towey S."/>
            <person name="Tsamla T."/>
            <person name="Tsomo N."/>
            <person name="Vallee D."/>
            <person name="Vassiliev H."/>
            <person name="Venkataraman V."/>
            <person name="Vinson J."/>
            <person name="Vo A."/>
            <person name="Wade C."/>
            <person name="Wang S."/>
            <person name="Wangchuk T."/>
            <person name="Wangdi T."/>
            <person name="Whittaker C."/>
            <person name="Wilkinson J."/>
            <person name="Wu Y."/>
            <person name="Wyman D."/>
            <person name="Yadav S."/>
            <person name="Yang S."/>
            <person name="Yang X."/>
            <person name="Yeager S."/>
            <person name="Yee E."/>
            <person name="Young G."/>
            <person name="Zainoun J."/>
            <person name="Zembeck L."/>
            <person name="Zimmer A."/>
            <person name="Zody M."/>
            <person name="Lander E."/>
        </authorList>
    </citation>
    <scope>NUCLEOTIDE SEQUENCE [LARGE SCALE GENOMIC DNA]</scope>
</reference>
<evidence type="ECO:0000313" key="1">
    <source>
        <dbReference type="Ensembl" id="ENSCSAVP00000015402.1"/>
    </source>
</evidence>
<dbReference type="HOGENOM" id="CLU_2541901_0_0_1"/>
<keyword evidence="2" id="KW-1185">Reference proteome</keyword>
<dbReference type="Proteomes" id="UP000007875">
    <property type="component" value="Unassembled WGS sequence"/>
</dbReference>
<name>H2ZCT6_CIOSA</name>
<evidence type="ECO:0000313" key="2">
    <source>
        <dbReference type="Proteomes" id="UP000007875"/>
    </source>
</evidence>
<reference evidence="1" key="2">
    <citation type="submission" date="2025-08" db="UniProtKB">
        <authorList>
            <consortium name="Ensembl"/>
        </authorList>
    </citation>
    <scope>IDENTIFICATION</scope>
</reference>
<proteinExistence type="predicted"/>
<dbReference type="InParanoid" id="H2ZCT6"/>